<comment type="caution">
    <text evidence="7">The sequence shown here is derived from an EMBL/GenBank/DDBJ whole genome shotgun (WGS) entry which is preliminary data.</text>
</comment>
<keyword evidence="5" id="KW-0998">Cell outer membrane</keyword>
<evidence type="ECO:0000256" key="4">
    <source>
        <dbReference type="ARBA" id="ARBA00023136"/>
    </source>
</evidence>
<protein>
    <submittedName>
        <fullName evidence="7">RagB/SusD family nutrient uptake outer membrane protein</fullName>
    </submittedName>
</protein>
<comment type="subcellular location">
    <subcellularLocation>
        <location evidence="1">Cell outer membrane</location>
    </subcellularLocation>
</comment>
<keyword evidence="3" id="KW-0732">Signal</keyword>
<gene>
    <name evidence="7" type="ORF">P0M35_01615</name>
</gene>
<name>A0AAE3NVI6_9BACT</name>
<accession>A0AAE3NVI6</accession>
<evidence type="ECO:0000313" key="8">
    <source>
        <dbReference type="Proteomes" id="UP001221302"/>
    </source>
</evidence>
<proteinExistence type="inferred from homology"/>
<dbReference type="InterPro" id="IPR012944">
    <property type="entry name" value="SusD_RagB_dom"/>
</dbReference>
<dbReference type="RefSeq" id="WP_321534603.1">
    <property type="nucleotide sequence ID" value="NZ_JARGDL010000002.1"/>
</dbReference>
<dbReference type="SUPFAM" id="SSF48452">
    <property type="entry name" value="TPR-like"/>
    <property type="match status" value="1"/>
</dbReference>
<dbReference type="Gene3D" id="1.25.40.390">
    <property type="match status" value="1"/>
</dbReference>
<evidence type="ECO:0000259" key="6">
    <source>
        <dbReference type="Pfam" id="PF07980"/>
    </source>
</evidence>
<dbReference type="GO" id="GO:0009279">
    <property type="term" value="C:cell outer membrane"/>
    <property type="evidence" value="ECO:0007669"/>
    <property type="project" value="UniProtKB-SubCell"/>
</dbReference>
<dbReference type="Proteomes" id="UP001221302">
    <property type="component" value="Unassembled WGS sequence"/>
</dbReference>
<organism evidence="7 8">
    <name type="scientific">Stygiobacter electus</name>
    <dbReference type="NCBI Taxonomy" id="3032292"/>
    <lineage>
        <taxon>Bacteria</taxon>
        <taxon>Pseudomonadati</taxon>
        <taxon>Ignavibacteriota</taxon>
        <taxon>Ignavibacteria</taxon>
        <taxon>Ignavibacteriales</taxon>
        <taxon>Melioribacteraceae</taxon>
        <taxon>Stygiobacter</taxon>
    </lineage>
</organism>
<dbReference type="EMBL" id="JARGDL010000002">
    <property type="protein sequence ID" value="MDF1610836.1"/>
    <property type="molecule type" value="Genomic_DNA"/>
</dbReference>
<dbReference type="Pfam" id="PF07980">
    <property type="entry name" value="SusD_RagB"/>
    <property type="match status" value="1"/>
</dbReference>
<dbReference type="PROSITE" id="PS51257">
    <property type="entry name" value="PROKAR_LIPOPROTEIN"/>
    <property type="match status" value="1"/>
</dbReference>
<sequence length="402" mass="44306">MKKIKYLLAVLPLVVIGLACTDYIENVDPLINVVENDRLDTEAQVGFVVKGVQQRFAVVASQLATQADLLSDQMFYTSDVPSASFPSFEEIDKGAITLDNATVAGTYRQLGELRFFADDLIQRANRISFANNANKDLALFTGNFYGAIARYYSATTFGLTENQPGGIIDAGPFVPASQFLADAINMYKAALNYTTDAALKRVVNSMIAKAYFALKDYANAATFAAQGMVSGDKDFQALNSDVSNIYYWGFAGAGRVQIVVADRFNDYLKADPKESARIKISTVTGTSKRIYYWQTKYPDKGSPFQVMTWKENNLMLAECALRGAGSGNALSLVNAVRTSYGLSALTAVTINDVLVERDKELFCQGTRLMDQNRTDTWHLAAGTWRYMPIPRTERNANPNLPK</sequence>
<comment type="similarity">
    <text evidence="2">Belongs to the SusD family.</text>
</comment>
<evidence type="ECO:0000256" key="1">
    <source>
        <dbReference type="ARBA" id="ARBA00004442"/>
    </source>
</evidence>
<evidence type="ECO:0000256" key="2">
    <source>
        <dbReference type="ARBA" id="ARBA00006275"/>
    </source>
</evidence>
<evidence type="ECO:0000256" key="3">
    <source>
        <dbReference type="ARBA" id="ARBA00022729"/>
    </source>
</evidence>
<evidence type="ECO:0000256" key="5">
    <source>
        <dbReference type="ARBA" id="ARBA00023237"/>
    </source>
</evidence>
<feature type="domain" description="RagB/SusD" evidence="6">
    <location>
        <begin position="314"/>
        <end position="373"/>
    </location>
</feature>
<evidence type="ECO:0000313" key="7">
    <source>
        <dbReference type="EMBL" id="MDF1610836.1"/>
    </source>
</evidence>
<keyword evidence="4" id="KW-0472">Membrane</keyword>
<keyword evidence="8" id="KW-1185">Reference proteome</keyword>
<reference evidence="7" key="1">
    <citation type="submission" date="2023-03" db="EMBL/GenBank/DDBJ databases">
        <title>Stygiobacter electus gen. nov., sp. nov., facultatively anaerobic thermotolerant bacterium of the class Ignavibacteria from a well of Yessentuki mineral water deposit.</title>
        <authorList>
            <person name="Podosokorskaya O.A."/>
            <person name="Elcheninov A.G."/>
            <person name="Petrova N.F."/>
            <person name="Zavarzina D.G."/>
            <person name="Kublanov I.V."/>
            <person name="Merkel A.Y."/>
        </authorList>
    </citation>
    <scope>NUCLEOTIDE SEQUENCE</scope>
    <source>
        <strain evidence="7">09-Me</strain>
    </source>
</reference>
<dbReference type="InterPro" id="IPR011990">
    <property type="entry name" value="TPR-like_helical_dom_sf"/>
</dbReference>
<dbReference type="AlphaFoldDB" id="A0AAE3NVI6"/>